<protein>
    <recommendedName>
        <fullName evidence="7">Histidinol-phosphate aminotransferase</fullName>
        <ecNumber evidence="7">2.6.1.9</ecNumber>
    </recommendedName>
    <alternativeName>
        <fullName evidence="7">Imidazole acetol-phosphate transaminase</fullName>
    </alternativeName>
</protein>
<dbReference type="EMBL" id="AZFY01000124">
    <property type="protein sequence ID" value="KRM03811.1"/>
    <property type="molecule type" value="Genomic_DNA"/>
</dbReference>
<dbReference type="InterPro" id="IPR015424">
    <property type="entry name" value="PyrdxlP-dep_Trfase"/>
</dbReference>
<feature type="domain" description="Aminotransferase class I/classII large" evidence="8">
    <location>
        <begin position="36"/>
        <end position="364"/>
    </location>
</feature>
<keyword evidence="5 7" id="KW-0663">Pyridoxal phosphate</keyword>
<evidence type="ECO:0000256" key="7">
    <source>
        <dbReference type="HAMAP-Rule" id="MF_01023"/>
    </source>
</evidence>
<dbReference type="InterPro" id="IPR005861">
    <property type="entry name" value="HisP_aminotrans"/>
</dbReference>
<evidence type="ECO:0000256" key="6">
    <source>
        <dbReference type="ARBA" id="ARBA00023102"/>
    </source>
</evidence>
<accession>A0A0R1VLM6</accession>
<evidence type="ECO:0000313" key="9">
    <source>
        <dbReference type="EMBL" id="KRM03811.1"/>
    </source>
</evidence>
<dbReference type="GO" id="GO:0000105">
    <property type="term" value="P:L-histidine biosynthetic process"/>
    <property type="evidence" value="ECO:0007669"/>
    <property type="project" value="UniProtKB-UniRule"/>
</dbReference>
<dbReference type="RefSeq" id="WP_056984179.1">
    <property type="nucleotide sequence ID" value="NZ_AZFY01000124.1"/>
</dbReference>
<keyword evidence="7" id="KW-0028">Amino-acid biosynthesis</keyword>
<keyword evidence="4 7" id="KW-0808">Transferase</keyword>
<evidence type="ECO:0000259" key="8">
    <source>
        <dbReference type="Pfam" id="PF00155"/>
    </source>
</evidence>
<dbReference type="Proteomes" id="UP000051966">
    <property type="component" value="Unassembled WGS sequence"/>
</dbReference>
<evidence type="ECO:0000313" key="10">
    <source>
        <dbReference type="Proteomes" id="UP000051966"/>
    </source>
</evidence>
<evidence type="ECO:0000256" key="3">
    <source>
        <dbReference type="ARBA" id="ARBA00022576"/>
    </source>
</evidence>
<keyword evidence="3 7" id="KW-0032">Aminotransferase</keyword>
<evidence type="ECO:0000256" key="5">
    <source>
        <dbReference type="ARBA" id="ARBA00022898"/>
    </source>
</evidence>
<keyword evidence="6 7" id="KW-0368">Histidine biosynthesis</keyword>
<evidence type="ECO:0000256" key="2">
    <source>
        <dbReference type="ARBA" id="ARBA00011738"/>
    </source>
</evidence>
<comment type="caution">
    <text evidence="9">The sequence shown here is derived from an EMBL/GenBank/DDBJ whole genome shotgun (WGS) entry which is preliminary data.</text>
</comment>
<evidence type="ECO:0000256" key="1">
    <source>
        <dbReference type="ARBA" id="ARBA00001933"/>
    </source>
</evidence>
<dbReference type="PANTHER" id="PTHR43643">
    <property type="entry name" value="HISTIDINOL-PHOSPHATE AMINOTRANSFERASE 2"/>
    <property type="match status" value="1"/>
</dbReference>
<evidence type="ECO:0000256" key="4">
    <source>
        <dbReference type="ARBA" id="ARBA00022679"/>
    </source>
</evidence>
<comment type="cofactor">
    <cofactor evidence="1 7">
        <name>pyridoxal 5'-phosphate</name>
        <dbReference type="ChEBI" id="CHEBI:597326"/>
    </cofactor>
</comment>
<dbReference type="GO" id="GO:0030170">
    <property type="term" value="F:pyridoxal phosphate binding"/>
    <property type="evidence" value="ECO:0007669"/>
    <property type="project" value="InterPro"/>
</dbReference>
<dbReference type="AlphaFoldDB" id="A0A0R1VLM6"/>
<dbReference type="HAMAP" id="MF_01023">
    <property type="entry name" value="HisC_aminotrans_2"/>
    <property type="match status" value="1"/>
</dbReference>
<dbReference type="InterPro" id="IPR004839">
    <property type="entry name" value="Aminotransferase_I/II_large"/>
</dbReference>
<dbReference type="UniPathway" id="UPA00031">
    <property type="reaction ID" value="UER00012"/>
</dbReference>
<comment type="subunit">
    <text evidence="2 7">Homodimer.</text>
</comment>
<dbReference type="GO" id="GO:0004400">
    <property type="term" value="F:histidinol-phosphate transaminase activity"/>
    <property type="evidence" value="ECO:0007669"/>
    <property type="project" value="UniProtKB-UniRule"/>
</dbReference>
<comment type="pathway">
    <text evidence="7">Amino-acid biosynthesis; L-histidine biosynthesis; L-histidine from 5-phospho-alpha-D-ribose 1-diphosphate: step 7/9.</text>
</comment>
<organism evidence="9 10">
    <name type="scientific">Lentilactobacillus farraginis DSM 18382 = JCM 14108</name>
    <dbReference type="NCBI Taxonomy" id="1423743"/>
    <lineage>
        <taxon>Bacteria</taxon>
        <taxon>Bacillati</taxon>
        <taxon>Bacillota</taxon>
        <taxon>Bacilli</taxon>
        <taxon>Lactobacillales</taxon>
        <taxon>Lactobacillaceae</taxon>
        <taxon>Lentilactobacillus</taxon>
    </lineage>
</organism>
<comment type="catalytic activity">
    <reaction evidence="7">
        <text>L-histidinol phosphate + 2-oxoglutarate = 3-(imidazol-4-yl)-2-oxopropyl phosphate + L-glutamate</text>
        <dbReference type="Rhea" id="RHEA:23744"/>
        <dbReference type="ChEBI" id="CHEBI:16810"/>
        <dbReference type="ChEBI" id="CHEBI:29985"/>
        <dbReference type="ChEBI" id="CHEBI:57766"/>
        <dbReference type="ChEBI" id="CHEBI:57980"/>
        <dbReference type="EC" id="2.6.1.9"/>
    </reaction>
</comment>
<dbReference type="NCBIfam" id="TIGR01141">
    <property type="entry name" value="hisC"/>
    <property type="match status" value="1"/>
</dbReference>
<sequence>MTKFDETFRKEVNQVAPYIQGETEDEVRRRYHLDRVVKLGSNENPYGPYYHARQAIRRSVEDINRYPEDDFIETKRVIADQFGLKPENVGLGSGAGNIIETIAKMLLNAGDEVLLTKQSYRLYREVSKLMGAKVIEIPLTPGFQFDLSAFKERLTDRTKLIWICNPNNPTATVTDPNRLAAFIADLPDNVWVVVDEAYADFSDPEQLPDLLQFINHKRVIVLRTFSKFYGLAGARLGYLLANQQAITAYDTVTEPFNANRSALVAAIASLKYDQKQAARTLKRIQADRQDLAESLTALGFTVAKSETNFIFAKLPESAPDATTLSRQLMAQGVIVRDGTPWGYPRHLRITIGKHDELSYFLEQLTAILKQA</sequence>
<reference evidence="9 10" key="1">
    <citation type="journal article" date="2015" name="Genome Announc.">
        <title>Expanding the biotechnology potential of lactobacilli through comparative genomics of 213 strains and associated genera.</title>
        <authorList>
            <person name="Sun Z."/>
            <person name="Harris H.M."/>
            <person name="McCann A."/>
            <person name="Guo C."/>
            <person name="Argimon S."/>
            <person name="Zhang W."/>
            <person name="Yang X."/>
            <person name="Jeffery I.B."/>
            <person name="Cooney J.C."/>
            <person name="Kagawa T.F."/>
            <person name="Liu W."/>
            <person name="Song Y."/>
            <person name="Salvetti E."/>
            <person name="Wrobel A."/>
            <person name="Rasinkangas P."/>
            <person name="Parkhill J."/>
            <person name="Rea M.C."/>
            <person name="O'Sullivan O."/>
            <person name="Ritari J."/>
            <person name="Douillard F.P."/>
            <person name="Paul Ross R."/>
            <person name="Yang R."/>
            <person name="Briner A.E."/>
            <person name="Felis G.E."/>
            <person name="de Vos W.M."/>
            <person name="Barrangou R."/>
            <person name="Klaenhammer T.R."/>
            <person name="Caufield P.W."/>
            <person name="Cui Y."/>
            <person name="Zhang H."/>
            <person name="O'Toole P.W."/>
        </authorList>
    </citation>
    <scope>NUCLEOTIDE SEQUENCE [LARGE SCALE GENOMIC DNA]</scope>
    <source>
        <strain evidence="9 10">DSM 18382</strain>
    </source>
</reference>
<feature type="modified residue" description="N6-(pyridoxal phosphate)lysine" evidence="7">
    <location>
        <position position="227"/>
    </location>
</feature>
<dbReference type="InterPro" id="IPR015422">
    <property type="entry name" value="PyrdxlP-dep_Trfase_small"/>
</dbReference>
<dbReference type="CDD" id="cd00609">
    <property type="entry name" value="AAT_like"/>
    <property type="match status" value="1"/>
</dbReference>
<dbReference type="PANTHER" id="PTHR43643:SF3">
    <property type="entry name" value="HISTIDINOL-PHOSPHATE AMINOTRANSFERASE"/>
    <property type="match status" value="1"/>
</dbReference>
<keyword evidence="10" id="KW-1185">Reference proteome</keyword>
<dbReference type="InterPro" id="IPR050106">
    <property type="entry name" value="HistidinolP_aminotransfase"/>
</dbReference>
<dbReference type="PATRIC" id="fig|1423743.5.peg.1089"/>
<dbReference type="Gene3D" id="3.90.1150.10">
    <property type="entry name" value="Aspartate Aminotransferase, domain 1"/>
    <property type="match status" value="1"/>
</dbReference>
<dbReference type="SUPFAM" id="SSF53383">
    <property type="entry name" value="PLP-dependent transferases"/>
    <property type="match status" value="1"/>
</dbReference>
<comment type="similarity">
    <text evidence="7">Belongs to the class-II pyridoxal-phosphate-dependent aminotransferase family. Histidinol-phosphate aminotransferase subfamily.</text>
</comment>
<proteinExistence type="inferred from homology"/>
<gene>
    <name evidence="7" type="primary">hisC</name>
    <name evidence="9" type="ORF">FD41_GL001057</name>
</gene>
<dbReference type="Pfam" id="PF00155">
    <property type="entry name" value="Aminotran_1_2"/>
    <property type="match status" value="1"/>
</dbReference>
<dbReference type="InterPro" id="IPR015421">
    <property type="entry name" value="PyrdxlP-dep_Trfase_major"/>
</dbReference>
<dbReference type="OrthoDB" id="9813612at2"/>
<name>A0A0R1VLM6_9LACO</name>
<dbReference type="EC" id="2.6.1.9" evidence="7"/>
<dbReference type="Gene3D" id="3.40.640.10">
    <property type="entry name" value="Type I PLP-dependent aspartate aminotransferase-like (Major domain)"/>
    <property type="match status" value="1"/>
</dbReference>